<sequence length="39" mass="4453">MTGEPVSALCGKKWTPSKNPEKYPVCPECKEIWESLKEE</sequence>
<gene>
    <name evidence="1" type="ORF">K9S39_04945</name>
</gene>
<dbReference type="Proteomes" id="UP000830115">
    <property type="component" value="Chromosome"/>
</dbReference>
<dbReference type="InterPro" id="IPR021400">
    <property type="entry name" value="DUF3039"/>
</dbReference>
<dbReference type="RefSeq" id="WP_248862141.1">
    <property type="nucleotide sequence ID" value="NZ_CP086322.1"/>
</dbReference>
<proteinExistence type="predicted"/>
<protein>
    <submittedName>
        <fullName evidence="1">DUF3039 domain-containing protein</fullName>
    </submittedName>
</protein>
<evidence type="ECO:0000313" key="2">
    <source>
        <dbReference type="Proteomes" id="UP000830115"/>
    </source>
</evidence>
<dbReference type="EMBL" id="CP086322">
    <property type="protein sequence ID" value="UQA91312.1"/>
    <property type="molecule type" value="Genomic_DNA"/>
</dbReference>
<organism evidence="1 2">
    <name type="scientific">Streptomyces halobius</name>
    <dbReference type="NCBI Taxonomy" id="2879846"/>
    <lineage>
        <taxon>Bacteria</taxon>
        <taxon>Bacillati</taxon>
        <taxon>Actinomycetota</taxon>
        <taxon>Actinomycetes</taxon>
        <taxon>Kitasatosporales</taxon>
        <taxon>Streptomycetaceae</taxon>
        <taxon>Streptomyces</taxon>
    </lineage>
</organism>
<accession>A0ABY4M1G8</accession>
<name>A0ABY4M1G8_9ACTN</name>
<dbReference type="Pfam" id="PF11238">
    <property type="entry name" value="DUF3039"/>
    <property type="match status" value="1"/>
</dbReference>
<keyword evidence="2" id="KW-1185">Reference proteome</keyword>
<evidence type="ECO:0000313" key="1">
    <source>
        <dbReference type="EMBL" id="UQA91312.1"/>
    </source>
</evidence>
<reference evidence="1" key="1">
    <citation type="submission" date="2021-10" db="EMBL/GenBank/DDBJ databases">
        <title>Streptomyces nigrumlapis sp.nov.,an antimicrobial producing actinobacterium isolated from Black Gobi rocks.</title>
        <authorList>
            <person name="Wen Y."/>
            <person name="Zhang W."/>
            <person name="Liu X.G."/>
        </authorList>
    </citation>
    <scope>NUCLEOTIDE SEQUENCE</scope>
    <source>
        <strain evidence="1">ST13-2-2</strain>
    </source>
</reference>